<dbReference type="AlphaFoldDB" id="A0A0D3ALV4"/>
<dbReference type="HOGENOM" id="CLU_2852757_0_0_1"/>
<keyword evidence="2" id="KW-1185">Reference proteome</keyword>
<accession>A0A0D3ALV4</accession>
<reference evidence="1 2" key="1">
    <citation type="journal article" date="2014" name="Genome Biol.">
        <title>Transcriptome and methylome profiling reveals relics of genome dominance in the mesopolyploid Brassica oleracea.</title>
        <authorList>
            <person name="Parkin I.A."/>
            <person name="Koh C."/>
            <person name="Tang H."/>
            <person name="Robinson S.J."/>
            <person name="Kagale S."/>
            <person name="Clarke W.E."/>
            <person name="Town C.D."/>
            <person name="Nixon J."/>
            <person name="Krishnakumar V."/>
            <person name="Bidwell S.L."/>
            <person name="Denoeud F."/>
            <person name="Belcram H."/>
            <person name="Links M.G."/>
            <person name="Just J."/>
            <person name="Clarke C."/>
            <person name="Bender T."/>
            <person name="Huebert T."/>
            <person name="Mason A.S."/>
            <person name="Pires J.C."/>
            <person name="Barker G."/>
            <person name="Moore J."/>
            <person name="Walley P.G."/>
            <person name="Manoli S."/>
            <person name="Batley J."/>
            <person name="Edwards D."/>
            <person name="Nelson M.N."/>
            <person name="Wang X."/>
            <person name="Paterson A.H."/>
            <person name="King G."/>
            <person name="Bancroft I."/>
            <person name="Chalhoub B."/>
            <person name="Sharpe A.G."/>
        </authorList>
    </citation>
    <scope>NUCLEOTIDE SEQUENCE</scope>
    <source>
        <strain evidence="1 2">cv. TO1000</strain>
    </source>
</reference>
<sequence length="65" mass="7452">MYTELQKLIEGNPLYHVKLPLSQFQGFPAQNFDQSKAWAFYPDPILLLFEGPNKSKLGAQGRKQL</sequence>
<evidence type="ECO:0000313" key="2">
    <source>
        <dbReference type="Proteomes" id="UP000032141"/>
    </source>
</evidence>
<organism evidence="1 2">
    <name type="scientific">Brassica oleracea var. oleracea</name>
    <dbReference type="NCBI Taxonomy" id="109376"/>
    <lineage>
        <taxon>Eukaryota</taxon>
        <taxon>Viridiplantae</taxon>
        <taxon>Streptophyta</taxon>
        <taxon>Embryophyta</taxon>
        <taxon>Tracheophyta</taxon>
        <taxon>Spermatophyta</taxon>
        <taxon>Magnoliopsida</taxon>
        <taxon>eudicotyledons</taxon>
        <taxon>Gunneridae</taxon>
        <taxon>Pentapetalae</taxon>
        <taxon>rosids</taxon>
        <taxon>malvids</taxon>
        <taxon>Brassicales</taxon>
        <taxon>Brassicaceae</taxon>
        <taxon>Brassiceae</taxon>
        <taxon>Brassica</taxon>
    </lineage>
</organism>
<proteinExistence type="predicted"/>
<dbReference type="Gramene" id="Bo2g037710.1">
    <property type="protein sequence ID" value="Bo2g037710.1"/>
    <property type="gene ID" value="Bo2g037710"/>
</dbReference>
<name>A0A0D3ALV4_BRAOL</name>
<evidence type="ECO:0000313" key="1">
    <source>
        <dbReference type="EnsemblPlants" id="Bo2g037710.1"/>
    </source>
</evidence>
<dbReference type="EnsemblPlants" id="Bo2g037710.1">
    <property type="protein sequence ID" value="Bo2g037710.1"/>
    <property type="gene ID" value="Bo2g037710"/>
</dbReference>
<reference evidence="1" key="2">
    <citation type="submission" date="2015-03" db="UniProtKB">
        <authorList>
            <consortium name="EnsemblPlants"/>
        </authorList>
    </citation>
    <scope>IDENTIFICATION</scope>
</reference>
<dbReference type="Proteomes" id="UP000032141">
    <property type="component" value="Chromosome C2"/>
</dbReference>
<protein>
    <submittedName>
        <fullName evidence="1">Uncharacterized protein</fullName>
    </submittedName>
</protein>